<dbReference type="InterPro" id="IPR015421">
    <property type="entry name" value="PyrdxlP-dep_Trfase_major"/>
</dbReference>
<name>A0ABT0I275_9LACO</name>
<dbReference type="InterPro" id="IPR015422">
    <property type="entry name" value="PyrdxlP-dep_Trfase_small"/>
</dbReference>
<dbReference type="Gene3D" id="3.40.640.10">
    <property type="entry name" value="Type I PLP-dependent aspartate aminotransferase-like (Major domain)"/>
    <property type="match status" value="1"/>
</dbReference>
<dbReference type="EMBL" id="JAJIAO010000004">
    <property type="protein sequence ID" value="MCK8624828.1"/>
    <property type="molecule type" value="Genomic_DNA"/>
</dbReference>
<evidence type="ECO:0000256" key="3">
    <source>
        <dbReference type="ARBA" id="ARBA00022576"/>
    </source>
</evidence>
<sequence length="389" mass="42540">MTKLIDQINNNLKNAKENSILQFNKEISQIEDLIPLTLGEPDFNTPDHIKAAAIAAINNNESHYSNPRGIMPLRQAVSKFLADKYDLHYDAETQIITTSGVTEGIYDTLATILNPGDNVIIPSPTFPMYQDDVAINGANAVAVDTSADGFILTPDKLETTLTALDGKAKAVIINTPGNPTGVAYTAEQLEALAKVIEQHNLFCISDEIYSELTYDQKHVSIAKFIPENTILLNGMSKSHAMTGWRVGFILGPADLIDRINVVHQFAVTCVTDNSQFAALEGLQNGPDDGLKMKEKYIVRRDILRDGLQAAGFESPQPGGAFYIFAKIPAQFNQDDFEFARELAFKAKVGVIPGSSFGKGGEGYIRLSYAASKDNIEHVVERIKTFVANN</sequence>
<dbReference type="Gene3D" id="3.90.1150.10">
    <property type="entry name" value="Aspartate Aminotransferase, domain 1"/>
    <property type="match status" value="1"/>
</dbReference>
<feature type="domain" description="Aminotransferase class I/classII large" evidence="7">
    <location>
        <begin position="32"/>
        <end position="382"/>
    </location>
</feature>
<evidence type="ECO:0000256" key="1">
    <source>
        <dbReference type="ARBA" id="ARBA00001933"/>
    </source>
</evidence>
<dbReference type="PANTHER" id="PTHR46383:SF4">
    <property type="entry name" value="AMINOTRANSFERASE"/>
    <property type="match status" value="1"/>
</dbReference>
<evidence type="ECO:0000256" key="4">
    <source>
        <dbReference type="ARBA" id="ARBA00022679"/>
    </source>
</evidence>
<comment type="cofactor">
    <cofactor evidence="1 6">
        <name>pyridoxal 5'-phosphate</name>
        <dbReference type="ChEBI" id="CHEBI:597326"/>
    </cofactor>
</comment>
<gene>
    <name evidence="8" type="ORF">LNP07_04785</name>
</gene>
<dbReference type="InterPro" id="IPR050596">
    <property type="entry name" value="AspAT/PAT-like"/>
</dbReference>
<dbReference type="InterPro" id="IPR004839">
    <property type="entry name" value="Aminotransferase_I/II_large"/>
</dbReference>
<evidence type="ECO:0000256" key="6">
    <source>
        <dbReference type="RuleBase" id="RU000481"/>
    </source>
</evidence>
<proteinExistence type="inferred from homology"/>
<keyword evidence="5" id="KW-0663">Pyridoxal phosphate</keyword>
<evidence type="ECO:0000313" key="8">
    <source>
        <dbReference type="EMBL" id="MCK8624828.1"/>
    </source>
</evidence>
<organism evidence="8 9">
    <name type="scientific">Apilactobacillus xinyiensis</name>
    <dbReference type="NCBI Taxonomy" id="2841032"/>
    <lineage>
        <taxon>Bacteria</taxon>
        <taxon>Bacillati</taxon>
        <taxon>Bacillota</taxon>
        <taxon>Bacilli</taxon>
        <taxon>Lactobacillales</taxon>
        <taxon>Lactobacillaceae</taxon>
        <taxon>Apilactobacillus</taxon>
    </lineage>
</organism>
<dbReference type="Pfam" id="PF00155">
    <property type="entry name" value="Aminotran_1_2"/>
    <property type="match status" value="1"/>
</dbReference>
<dbReference type="InterPro" id="IPR015424">
    <property type="entry name" value="PyrdxlP-dep_Trfase"/>
</dbReference>
<evidence type="ECO:0000256" key="5">
    <source>
        <dbReference type="ARBA" id="ARBA00022898"/>
    </source>
</evidence>
<protein>
    <recommendedName>
        <fullName evidence="6">Aminotransferase</fullName>
        <ecNumber evidence="6">2.6.1.-</ecNumber>
    </recommendedName>
</protein>
<reference evidence="8 9" key="1">
    <citation type="submission" date="2021-11" db="EMBL/GenBank/DDBJ databases">
        <title>Comparative genomics of bee honey and flower isolates.</title>
        <authorList>
            <person name="Bechtner J.D."/>
            <person name="Gallus M.K."/>
            <person name="Ehrmann M."/>
        </authorList>
    </citation>
    <scope>NUCLEOTIDE SEQUENCE [LARGE SCALE GENOMIC DNA]</scope>
    <source>
        <strain evidence="8 9">M161</strain>
    </source>
</reference>
<evidence type="ECO:0000256" key="2">
    <source>
        <dbReference type="ARBA" id="ARBA00007441"/>
    </source>
</evidence>
<dbReference type="PANTHER" id="PTHR46383">
    <property type="entry name" value="ASPARTATE AMINOTRANSFERASE"/>
    <property type="match status" value="1"/>
</dbReference>
<keyword evidence="4 6" id="KW-0808">Transferase</keyword>
<dbReference type="Proteomes" id="UP001522905">
    <property type="component" value="Unassembled WGS sequence"/>
</dbReference>
<dbReference type="InterPro" id="IPR004838">
    <property type="entry name" value="NHTrfase_class1_PyrdxlP-BS"/>
</dbReference>
<dbReference type="SUPFAM" id="SSF53383">
    <property type="entry name" value="PLP-dependent transferases"/>
    <property type="match status" value="1"/>
</dbReference>
<dbReference type="GO" id="GO:0008483">
    <property type="term" value="F:transaminase activity"/>
    <property type="evidence" value="ECO:0007669"/>
    <property type="project" value="UniProtKB-KW"/>
</dbReference>
<dbReference type="EC" id="2.6.1.-" evidence="6"/>
<evidence type="ECO:0000259" key="7">
    <source>
        <dbReference type="Pfam" id="PF00155"/>
    </source>
</evidence>
<comment type="caution">
    <text evidence="8">The sequence shown here is derived from an EMBL/GenBank/DDBJ whole genome shotgun (WGS) entry which is preliminary data.</text>
</comment>
<dbReference type="RefSeq" id="WP_248601722.1">
    <property type="nucleotide sequence ID" value="NZ_JAJIAO010000004.1"/>
</dbReference>
<accession>A0ABT0I275</accession>
<dbReference type="PROSITE" id="PS00105">
    <property type="entry name" value="AA_TRANSFER_CLASS_1"/>
    <property type="match status" value="1"/>
</dbReference>
<keyword evidence="3 6" id="KW-0032">Aminotransferase</keyword>
<evidence type="ECO:0000313" key="9">
    <source>
        <dbReference type="Proteomes" id="UP001522905"/>
    </source>
</evidence>
<keyword evidence="9" id="KW-1185">Reference proteome</keyword>
<comment type="similarity">
    <text evidence="2 6">Belongs to the class-I pyridoxal-phosphate-dependent aminotransferase family.</text>
</comment>
<dbReference type="CDD" id="cd00609">
    <property type="entry name" value="AAT_like"/>
    <property type="match status" value="1"/>
</dbReference>